<keyword evidence="2" id="KW-0238">DNA-binding</keyword>
<dbReference type="EMBL" id="LIZY01000003">
    <property type="protein sequence ID" value="KPJ64892.1"/>
    <property type="molecule type" value="Genomic_DNA"/>
</dbReference>
<dbReference type="PANTHER" id="PTHR30349">
    <property type="entry name" value="PHAGE INTEGRASE-RELATED"/>
    <property type="match status" value="1"/>
</dbReference>
<protein>
    <recommendedName>
        <fullName evidence="4">Tyr recombinase domain-containing protein</fullName>
    </recommendedName>
</protein>
<dbReference type="InterPro" id="IPR013762">
    <property type="entry name" value="Integrase-like_cat_sf"/>
</dbReference>
<organism evidence="5 6">
    <name type="scientific">candidate division KD3-62 bacterium DG_56</name>
    <dbReference type="NCBI Taxonomy" id="1704032"/>
    <lineage>
        <taxon>Bacteria</taxon>
        <taxon>candidate division KD3-62</taxon>
    </lineage>
</organism>
<dbReference type="GO" id="GO:0015074">
    <property type="term" value="P:DNA integration"/>
    <property type="evidence" value="ECO:0007669"/>
    <property type="project" value="InterPro"/>
</dbReference>
<dbReference type="PANTHER" id="PTHR30349:SF41">
    <property type="entry name" value="INTEGRASE_RECOMBINASE PROTEIN MJ0367-RELATED"/>
    <property type="match status" value="1"/>
</dbReference>
<feature type="domain" description="Tyr recombinase" evidence="4">
    <location>
        <begin position="5"/>
        <end position="181"/>
    </location>
</feature>
<evidence type="ECO:0000313" key="6">
    <source>
        <dbReference type="Proteomes" id="UP000052020"/>
    </source>
</evidence>
<evidence type="ECO:0000313" key="5">
    <source>
        <dbReference type="EMBL" id="KPJ64892.1"/>
    </source>
</evidence>
<dbReference type="InterPro" id="IPR002104">
    <property type="entry name" value="Integrase_catalytic"/>
</dbReference>
<comment type="similarity">
    <text evidence="1">Belongs to the 'phage' integrase family.</text>
</comment>
<evidence type="ECO:0000256" key="1">
    <source>
        <dbReference type="ARBA" id="ARBA00008857"/>
    </source>
</evidence>
<name>A0A0S7XSM1_9BACT</name>
<dbReference type="InterPro" id="IPR011010">
    <property type="entry name" value="DNA_brk_join_enz"/>
</dbReference>
<comment type="caution">
    <text evidence="5">The sequence shown here is derived from an EMBL/GenBank/DDBJ whole genome shotgun (WGS) entry which is preliminary data.</text>
</comment>
<reference evidence="5 6" key="1">
    <citation type="journal article" date="2015" name="Microbiome">
        <title>Genomic resolution of linkages in carbon, nitrogen, and sulfur cycling among widespread estuary sediment bacteria.</title>
        <authorList>
            <person name="Baker B.J."/>
            <person name="Lazar C.S."/>
            <person name="Teske A.P."/>
            <person name="Dick G.J."/>
        </authorList>
    </citation>
    <scope>NUCLEOTIDE SEQUENCE [LARGE SCALE GENOMIC DNA]</scope>
    <source>
        <strain evidence="5">DG_56</strain>
    </source>
</reference>
<dbReference type="AlphaFoldDB" id="A0A0S7XSM1"/>
<evidence type="ECO:0000259" key="4">
    <source>
        <dbReference type="PROSITE" id="PS51898"/>
    </source>
</evidence>
<accession>A0A0S7XSM1</accession>
<keyword evidence="3" id="KW-0233">DNA recombination</keyword>
<evidence type="ECO:0000256" key="3">
    <source>
        <dbReference type="ARBA" id="ARBA00023172"/>
    </source>
</evidence>
<dbReference type="Pfam" id="PF00589">
    <property type="entry name" value="Phage_integrase"/>
    <property type="match status" value="1"/>
</dbReference>
<evidence type="ECO:0000256" key="2">
    <source>
        <dbReference type="ARBA" id="ARBA00023125"/>
    </source>
</evidence>
<sequence>MAARRLPTFLEPDELDALLRAAANPLQRLYFLLCARAGLRAFEAAGLRWDDLRWEDGRPRYIHVRRGKGGKEAHLPIPKVLGDALQELYTSAYSPYVFPGRKPDTHIITRTAQFWMSDAAARAGLAREKRHLHALRHTYATELLRGGVNIRDVQDLMRHSNIQTTSIYLHTTPERLAAAVDVLD</sequence>
<dbReference type="Gene3D" id="1.10.443.10">
    <property type="entry name" value="Intergrase catalytic core"/>
    <property type="match status" value="1"/>
</dbReference>
<dbReference type="InterPro" id="IPR050090">
    <property type="entry name" value="Tyrosine_recombinase_XerCD"/>
</dbReference>
<proteinExistence type="inferred from homology"/>
<dbReference type="Proteomes" id="UP000052020">
    <property type="component" value="Unassembled WGS sequence"/>
</dbReference>
<dbReference type="PROSITE" id="PS51898">
    <property type="entry name" value="TYR_RECOMBINASE"/>
    <property type="match status" value="1"/>
</dbReference>
<dbReference type="GO" id="GO:0006310">
    <property type="term" value="P:DNA recombination"/>
    <property type="evidence" value="ECO:0007669"/>
    <property type="project" value="UniProtKB-KW"/>
</dbReference>
<dbReference type="GO" id="GO:0003677">
    <property type="term" value="F:DNA binding"/>
    <property type="evidence" value="ECO:0007669"/>
    <property type="project" value="UniProtKB-KW"/>
</dbReference>
<gene>
    <name evidence="5" type="ORF">AMK68_00215</name>
</gene>
<dbReference type="SUPFAM" id="SSF56349">
    <property type="entry name" value="DNA breaking-rejoining enzymes"/>
    <property type="match status" value="1"/>
</dbReference>